<sequence length="622" mass="68935">MKKTGAKESSARADLGVIKTFLPYLWPKGEKELKIRVVVALLFLVAAKVANVYVPVLYKYAVDALGGGKAAANGDIAALVTVPVSLIIGYGLIRVLSSAFGEIRDAIFAKVAQRAIRNAALGVFEHLHALSLRFHLDRQMGGLSRAIERGVKGIEFLLSFMLFNILPTLLEIVMVSVILWVLYDGWFALITLVTIVIYIAFTLIVTEWRMKYRREMNLRDDEANTKAIDSLINYETVKYFNNEAHESSRYDNALHGYEVAAVKSQESLSKLNIGQGAIIAVGLVLNMLLAANGVKNGNMTVGDFVLVNTYLLQLYMPLNFLGFVYRQIKQSLTDMERMFSLLDVGKEVEDNPKARELVCHEATVRFEDVHFAYNEDRQILKGVSFEVPAGKTVAVVGPSGAGKSTLTRLMFRFYDASSGRITIDGQDVRDVTQGSLRRSIGIVPQDTVLFNDTIAYNIAYGRPGAAQDEIDNVATLASIRDFIKGLPDGFKTMVGERGLKLSGGEKQRVSIARMLLKRPKIMIFDEATSALDTRTEKDIQQALRDVSRGHTTLIIAHRLSTVIDADEIIVLRDGKVAERGRHHDLLEQNGLYGEMWAQQQEIRQAEEILAHAGANDAAPKPK</sequence>
<feature type="domain" description="ABC transmembrane type-1" evidence="10">
    <location>
        <begin position="38"/>
        <end position="330"/>
    </location>
</feature>
<dbReference type="EMBL" id="JFKA01000002">
    <property type="protein sequence ID" value="OSQ39446.1"/>
    <property type="molecule type" value="Genomic_DNA"/>
</dbReference>
<dbReference type="InterPro" id="IPR039421">
    <property type="entry name" value="Type_1_exporter"/>
</dbReference>
<dbReference type="GO" id="GO:0140359">
    <property type="term" value="F:ABC-type transporter activity"/>
    <property type="evidence" value="ECO:0007669"/>
    <property type="project" value="InterPro"/>
</dbReference>
<dbReference type="GO" id="GO:0016887">
    <property type="term" value="F:ATP hydrolysis activity"/>
    <property type="evidence" value="ECO:0007669"/>
    <property type="project" value="InterPro"/>
</dbReference>
<evidence type="ECO:0000256" key="3">
    <source>
        <dbReference type="ARBA" id="ARBA00022692"/>
    </source>
</evidence>
<keyword evidence="7 8" id="KW-0472">Membrane</keyword>
<dbReference type="GO" id="GO:0006879">
    <property type="term" value="P:intracellular iron ion homeostasis"/>
    <property type="evidence" value="ECO:0007669"/>
    <property type="project" value="TreeGrafter"/>
</dbReference>
<dbReference type="PROSITE" id="PS50929">
    <property type="entry name" value="ABC_TM1F"/>
    <property type="match status" value="1"/>
</dbReference>
<dbReference type="PANTHER" id="PTHR24221">
    <property type="entry name" value="ATP-BINDING CASSETTE SUB-FAMILY B"/>
    <property type="match status" value="1"/>
</dbReference>
<dbReference type="PANTHER" id="PTHR24221:SF402">
    <property type="entry name" value="IRON-SULFUR CLUSTERS TRANSPORTER ABCB7, MITOCHONDRIAL"/>
    <property type="match status" value="1"/>
</dbReference>
<keyword evidence="3 8" id="KW-0812">Transmembrane</keyword>
<evidence type="ECO:0000256" key="7">
    <source>
        <dbReference type="ARBA" id="ARBA00023136"/>
    </source>
</evidence>
<feature type="transmembrane region" description="Helical" evidence="8">
    <location>
        <begin position="76"/>
        <end position="96"/>
    </location>
</feature>
<keyword evidence="6 8" id="KW-1133">Transmembrane helix</keyword>
<dbReference type="SMART" id="SM00382">
    <property type="entry name" value="AAA"/>
    <property type="match status" value="1"/>
</dbReference>
<dbReference type="PROSITE" id="PS00211">
    <property type="entry name" value="ABC_TRANSPORTER_1"/>
    <property type="match status" value="1"/>
</dbReference>
<dbReference type="OrthoDB" id="5288404at2"/>
<name>A0A1Y2L1U2_9PROT</name>
<reference evidence="11 12" key="1">
    <citation type="submission" date="2014-03" db="EMBL/GenBank/DDBJ databases">
        <title>The draft genome sequence of Thalassospira mesophila JCM 18969.</title>
        <authorList>
            <person name="Lai Q."/>
            <person name="Shao Z."/>
        </authorList>
    </citation>
    <scope>NUCLEOTIDE SEQUENCE [LARGE SCALE GENOMIC DNA]</scope>
    <source>
        <strain evidence="11 12">JCM 18969</strain>
    </source>
</reference>
<gene>
    <name evidence="11" type="ORF">TMES_05210</name>
</gene>
<evidence type="ECO:0000259" key="9">
    <source>
        <dbReference type="PROSITE" id="PS50893"/>
    </source>
</evidence>
<evidence type="ECO:0000256" key="2">
    <source>
        <dbReference type="ARBA" id="ARBA00022448"/>
    </source>
</evidence>
<evidence type="ECO:0000313" key="11">
    <source>
        <dbReference type="EMBL" id="OSQ39446.1"/>
    </source>
</evidence>
<keyword evidence="4" id="KW-0547">Nucleotide-binding</keyword>
<evidence type="ECO:0000256" key="6">
    <source>
        <dbReference type="ARBA" id="ARBA00022989"/>
    </source>
</evidence>
<dbReference type="RefSeq" id="WP_085580219.1">
    <property type="nucleotide sequence ID" value="NZ_JFKA01000002.1"/>
</dbReference>
<dbReference type="GO" id="GO:0005524">
    <property type="term" value="F:ATP binding"/>
    <property type="evidence" value="ECO:0007669"/>
    <property type="project" value="UniProtKB-KW"/>
</dbReference>
<comment type="caution">
    <text evidence="11">The sequence shown here is derived from an EMBL/GenBank/DDBJ whole genome shotgun (WGS) entry which is preliminary data.</text>
</comment>
<evidence type="ECO:0000256" key="5">
    <source>
        <dbReference type="ARBA" id="ARBA00022840"/>
    </source>
</evidence>
<dbReference type="InterPro" id="IPR011527">
    <property type="entry name" value="ABC1_TM_dom"/>
</dbReference>
<keyword evidence="12" id="KW-1185">Reference proteome</keyword>
<dbReference type="SUPFAM" id="SSF90123">
    <property type="entry name" value="ABC transporter transmembrane region"/>
    <property type="match status" value="1"/>
</dbReference>
<dbReference type="Gene3D" id="3.40.50.300">
    <property type="entry name" value="P-loop containing nucleotide triphosphate hydrolases"/>
    <property type="match status" value="1"/>
</dbReference>
<feature type="transmembrane region" description="Helical" evidence="8">
    <location>
        <begin position="310"/>
        <end position="328"/>
    </location>
</feature>
<dbReference type="InterPro" id="IPR003593">
    <property type="entry name" value="AAA+_ATPase"/>
</dbReference>
<dbReference type="InterPro" id="IPR017871">
    <property type="entry name" value="ABC_transporter-like_CS"/>
</dbReference>
<dbReference type="GO" id="GO:0005886">
    <property type="term" value="C:plasma membrane"/>
    <property type="evidence" value="ECO:0007669"/>
    <property type="project" value="UniProtKB-SubCell"/>
</dbReference>
<dbReference type="Pfam" id="PF00005">
    <property type="entry name" value="ABC_tran"/>
    <property type="match status" value="1"/>
</dbReference>
<comment type="subcellular location">
    <subcellularLocation>
        <location evidence="1">Cell membrane</location>
        <topology evidence="1">Multi-pass membrane protein</topology>
    </subcellularLocation>
</comment>
<feature type="domain" description="ABC transporter" evidence="9">
    <location>
        <begin position="364"/>
        <end position="598"/>
    </location>
</feature>
<evidence type="ECO:0000256" key="8">
    <source>
        <dbReference type="SAM" id="Phobius"/>
    </source>
</evidence>
<keyword evidence="2" id="KW-0813">Transport</keyword>
<evidence type="ECO:0000313" key="12">
    <source>
        <dbReference type="Proteomes" id="UP000193391"/>
    </source>
</evidence>
<evidence type="ECO:0000256" key="1">
    <source>
        <dbReference type="ARBA" id="ARBA00004651"/>
    </source>
</evidence>
<dbReference type="InterPro" id="IPR036640">
    <property type="entry name" value="ABC1_TM_sf"/>
</dbReference>
<protein>
    <submittedName>
        <fullName evidence="11">Metal ABC transporter permease</fullName>
    </submittedName>
</protein>
<dbReference type="SUPFAM" id="SSF52540">
    <property type="entry name" value="P-loop containing nucleoside triphosphate hydrolases"/>
    <property type="match status" value="1"/>
</dbReference>
<dbReference type="FunFam" id="3.40.50.300:FF:000186">
    <property type="entry name" value="ATP-binding cassette sub-family B member 7, mitochondrial"/>
    <property type="match status" value="1"/>
</dbReference>
<dbReference type="InterPro" id="IPR003439">
    <property type="entry name" value="ABC_transporter-like_ATP-bd"/>
</dbReference>
<dbReference type="InterPro" id="IPR027417">
    <property type="entry name" value="P-loop_NTPase"/>
</dbReference>
<dbReference type="PROSITE" id="PS50893">
    <property type="entry name" value="ABC_TRANSPORTER_2"/>
    <property type="match status" value="1"/>
</dbReference>
<proteinExistence type="predicted"/>
<keyword evidence="5" id="KW-0067">ATP-binding</keyword>
<dbReference type="CDD" id="cd03253">
    <property type="entry name" value="ABCC_ATM1_transporter"/>
    <property type="match status" value="1"/>
</dbReference>
<dbReference type="STRING" id="1293891.TMES_05210"/>
<dbReference type="AlphaFoldDB" id="A0A1Y2L1U2"/>
<evidence type="ECO:0000256" key="4">
    <source>
        <dbReference type="ARBA" id="ARBA00022741"/>
    </source>
</evidence>
<organism evidence="11 12">
    <name type="scientific">Thalassospira mesophila</name>
    <dbReference type="NCBI Taxonomy" id="1293891"/>
    <lineage>
        <taxon>Bacteria</taxon>
        <taxon>Pseudomonadati</taxon>
        <taxon>Pseudomonadota</taxon>
        <taxon>Alphaproteobacteria</taxon>
        <taxon>Rhodospirillales</taxon>
        <taxon>Thalassospiraceae</taxon>
        <taxon>Thalassospira</taxon>
    </lineage>
</organism>
<feature type="transmembrane region" description="Helical" evidence="8">
    <location>
        <begin position="271"/>
        <end position="290"/>
    </location>
</feature>
<feature type="transmembrane region" description="Helical" evidence="8">
    <location>
        <begin position="186"/>
        <end position="206"/>
    </location>
</feature>
<feature type="transmembrane region" description="Helical" evidence="8">
    <location>
        <begin position="37"/>
        <end position="56"/>
    </location>
</feature>
<dbReference type="CDD" id="cd18582">
    <property type="entry name" value="ABC_6TM_ATM1_ABCB7"/>
    <property type="match status" value="1"/>
</dbReference>
<accession>A0A1Y2L1U2</accession>
<dbReference type="Pfam" id="PF00664">
    <property type="entry name" value="ABC_membrane"/>
    <property type="match status" value="1"/>
</dbReference>
<evidence type="ECO:0000259" key="10">
    <source>
        <dbReference type="PROSITE" id="PS50929"/>
    </source>
</evidence>
<dbReference type="Gene3D" id="1.20.1560.10">
    <property type="entry name" value="ABC transporter type 1, transmembrane domain"/>
    <property type="match status" value="1"/>
</dbReference>
<dbReference type="Proteomes" id="UP000193391">
    <property type="component" value="Unassembled WGS sequence"/>
</dbReference>
<feature type="transmembrane region" description="Helical" evidence="8">
    <location>
        <begin position="156"/>
        <end position="180"/>
    </location>
</feature>